<dbReference type="InterPro" id="IPR036503">
    <property type="entry name" value="Ald_Fedxn_OxRdtase_N_sf"/>
</dbReference>
<dbReference type="Pfam" id="PF02730">
    <property type="entry name" value="AFOR_N"/>
    <property type="match status" value="1"/>
</dbReference>
<protein>
    <recommendedName>
        <fullName evidence="1">Aldehyde ferredoxin oxidoreductase N-terminal domain-containing protein</fullName>
    </recommendedName>
</protein>
<proteinExistence type="predicted"/>
<dbReference type="SUPFAM" id="SSF56228">
    <property type="entry name" value="Aldehyde ferredoxin oxidoreductase, N-terminal domain"/>
    <property type="match status" value="1"/>
</dbReference>
<feature type="domain" description="Aldehyde ferredoxin oxidoreductase N-terminal" evidence="1">
    <location>
        <begin position="1"/>
        <end position="127"/>
    </location>
</feature>
<accession>X1VDT6</accession>
<dbReference type="GO" id="GO:0016625">
    <property type="term" value="F:oxidoreductase activity, acting on the aldehyde or oxo group of donors, iron-sulfur protein as acceptor"/>
    <property type="evidence" value="ECO:0007669"/>
    <property type="project" value="InterPro"/>
</dbReference>
<organism evidence="2">
    <name type="scientific">marine sediment metagenome</name>
    <dbReference type="NCBI Taxonomy" id="412755"/>
    <lineage>
        <taxon>unclassified sequences</taxon>
        <taxon>metagenomes</taxon>
        <taxon>ecological metagenomes</taxon>
    </lineage>
</organism>
<evidence type="ECO:0000259" key="1">
    <source>
        <dbReference type="SMART" id="SM00790"/>
    </source>
</evidence>
<reference evidence="2" key="1">
    <citation type="journal article" date="2014" name="Front. Microbiol.">
        <title>High frequency of phylogenetically diverse reductive dehalogenase-homologous genes in deep subseafloor sedimentary metagenomes.</title>
        <authorList>
            <person name="Kawai M."/>
            <person name="Futagami T."/>
            <person name="Toyoda A."/>
            <person name="Takaki Y."/>
            <person name="Nishi S."/>
            <person name="Hori S."/>
            <person name="Arai W."/>
            <person name="Tsubouchi T."/>
            <person name="Morono Y."/>
            <person name="Uchiyama I."/>
            <person name="Ito T."/>
            <person name="Fujiyama A."/>
            <person name="Inagaki F."/>
            <person name="Takami H."/>
        </authorList>
    </citation>
    <scope>NUCLEOTIDE SEQUENCE</scope>
    <source>
        <strain evidence="2">Expedition CK06-06</strain>
    </source>
</reference>
<name>X1VDT6_9ZZZZ</name>
<dbReference type="InterPro" id="IPR013983">
    <property type="entry name" value="Ald_Fedxn_OxRdtase_N"/>
</dbReference>
<dbReference type="AlphaFoldDB" id="X1VDT6"/>
<dbReference type="EMBL" id="BARW01029688">
    <property type="protein sequence ID" value="GAJ12176.1"/>
    <property type="molecule type" value="Genomic_DNA"/>
</dbReference>
<dbReference type="Gene3D" id="3.60.9.10">
    <property type="entry name" value="Aldehyde ferredoxin oxidoreductase, N-terminal domain"/>
    <property type="match status" value="1"/>
</dbReference>
<evidence type="ECO:0000313" key="2">
    <source>
        <dbReference type="EMBL" id="GAJ12176.1"/>
    </source>
</evidence>
<dbReference type="GO" id="GO:0051536">
    <property type="term" value="F:iron-sulfur cluster binding"/>
    <property type="evidence" value="ECO:0007669"/>
    <property type="project" value="InterPro"/>
</dbReference>
<dbReference type="PANTHER" id="PTHR30038">
    <property type="entry name" value="ALDEHYDE FERREDOXIN OXIDOREDUCTASE"/>
    <property type="match status" value="1"/>
</dbReference>
<dbReference type="PANTHER" id="PTHR30038:SF0">
    <property type="entry name" value="TUNGSTEN-CONTAINING ALDEHYDE FERREDOXIN OXIDOREDUCTASE"/>
    <property type="match status" value="1"/>
</dbReference>
<gene>
    <name evidence="2" type="ORF">S12H4_47642</name>
</gene>
<dbReference type="InterPro" id="IPR051919">
    <property type="entry name" value="W-dependent_AOR"/>
</dbReference>
<dbReference type="SMART" id="SM00790">
    <property type="entry name" value="AFOR_N"/>
    <property type="match status" value="1"/>
</dbReference>
<comment type="caution">
    <text evidence="2">The sequence shown here is derived from an EMBL/GenBank/DDBJ whole genome shotgun (WGS) entry which is preliminary data.</text>
</comment>
<sequence length="142" mass="14398">MGKSPLTGGWGDANSGGDWGPWLKFAGYDGVFVTGASSKPVYIIIKEGKAELKDASHLWGKDVHQAEASLMAELGGKGGVVSIGPSGEKLSLISCPVNNEGRVPGRSGLGAVMGSKKLKAIAVTGKAEVPVADKDVSSSTSS</sequence>